<accession>A0A1Y5S7C1</accession>
<dbReference type="Proteomes" id="UP000193200">
    <property type="component" value="Unassembled WGS sequence"/>
</dbReference>
<dbReference type="RefSeq" id="WP_085882531.1">
    <property type="nucleotide sequence ID" value="NZ_FWFR01000001.1"/>
</dbReference>
<protein>
    <submittedName>
        <fullName evidence="2">Uncharacterized protein</fullName>
    </submittedName>
</protein>
<proteinExistence type="predicted"/>
<feature type="transmembrane region" description="Helical" evidence="1">
    <location>
        <begin position="70"/>
        <end position="90"/>
    </location>
</feature>
<gene>
    <name evidence="2" type="ORF">OCH7691_01302</name>
</gene>
<dbReference type="EMBL" id="FWFR01000001">
    <property type="protein sequence ID" value="SLN33841.1"/>
    <property type="molecule type" value="Genomic_DNA"/>
</dbReference>
<keyword evidence="1" id="KW-0472">Membrane</keyword>
<reference evidence="2 3" key="1">
    <citation type="submission" date="2017-03" db="EMBL/GenBank/DDBJ databases">
        <authorList>
            <person name="Afonso C.L."/>
            <person name="Miller P.J."/>
            <person name="Scott M.A."/>
            <person name="Spackman E."/>
            <person name="Goraichik I."/>
            <person name="Dimitrov K.M."/>
            <person name="Suarez D.L."/>
            <person name="Swayne D.E."/>
        </authorList>
    </citation>
    <scope>NUCLEOTIDE SEQUENCE [LARGE SCALE GENOMIC DNA]</scope>
    <source>
        <strain evidence="2 3">CECT 7691</strain>
    </source>
</reference>
<dbReference type="InParanoid" id="A0A1Y5S7C1"/>
<evidence type="ECO:0000313" key="3">
    <source>
        <dbReference type="Proteomes" id="UP000193200"/>
    </source>
</evidence>
<evidence type="ECO:0000256" key="1">
    <source>
        <dbReference type="SAM" id="Phobius"/>
    </source>
</evidence>
<evidence type="ECO:0000313" key="2">
    <source>
        <dbReference type="EMBL" id="SLN33841.1"/>
    </source>
</evidence>
<keyword evidence="3" id="KW-1185">Reference proteome</keyword>
<feature type="transmembrane region" description="Helical" evidence="1">
    <location>
        <begin position="6"/>
        <end position="31"/>
    </location>
</feature>
<keyword evidence="1" id="KW-1133">Transmembrane helix</keyword>
<name>A0A1Y5S7C1_9PROT</name>
<sequence>MTDPALWSDIAGIVGVLLLAVPAWHVGRYALKAARFAGIRRNFDAALQAELDATAAELEAIGDRWSYWKFALFVAGTFAAALSYAIPLLARFLA</sequence>
<organism evidence="2 3">
    <name type="scientific">Oceanibacterium hippocampi</name>
    <dbReference type="NCBI Taxonomy" id="745714"/>
    <lineage>
        <taxon>Bacteria</taxon>
        <taxon>Pseudomonadati</taxon>
        <taxon>Pseudomonadota</taxon>
        <taxon>Alphaproteobacteria</taxon>
        <taxon>Sneathiellales</taxon>
        <taxon>Sneathiellaceae</taxon>
        <taxon>Oceanibacterium</taxon>
    </lineage>
</organism>
<dbReference type="AlphaFoldDB" id="A0A1Y5S7C1"/>
<keyword evidence="1" id="KW-0812">Transmembrane</keyword>